<keyword evidence="2" id="KW-1185">Reference proteome</keyword>
<evidence type="ECO:0000313" key="2">
    <source>
        <dbReference type="Proteomes" id="UP000383122"/>
    </source>
</evidence>
<dbReference type="EMBL" id="CABPSP010000020">
    <property type="protein sequence ID" value="VVE75085.1"/>
    <property type="molecule type" value="Genomic_DNA"/>
</dbReference>
<gene>
    <name evidence="1" type="ORF">PAN31117_05077</name>
</gene>
<protein>
    <submittedName>
        <fullName evidence="1">Uncharacterized protein</fullName>
    </submittedName>
</protein>
<dbReference type="Proteomes" id="UP000383122">
    <property type="component" value="Unassembled WGS sequence"/>
</dbReference>
<name>A0A5E5AR90_9BURK</name>
<organism evidence="1 2">
    <name type="scientific">Pandoraea anapnoica</name>
    <dbReference type="NCBI Taxonomy" id="2508301"/>
    <lineage>
        <taxon>Bacteria</taxon>
        <taxon>Pseudomonadati</taxon>
        <taxon>Pseudomonadota</taxon>
        <taxon>Betaproteobacteria</taxon>
        <taxon>Burkholderiales</taxon>
        <taxon>Burkholderiaceae</taxon>
        <taxon>Pandoraea</taxon>
    </lineage>
</organism>
<proteinExistence type="predicted"/>
<sequence>MNLGAPKCWRIVCHICAGGYWNRSEVRLSVCPKTLRHSATNSSGRLALAFSSSAIHELLKRLLLSEIALRTIVIVRCALALAAFASLSTAHAEHAYHVTFTNITKSELTLTYAGDECMHEHGPETIRVMPGESSSPIELRDSGSLFDDCTSATKGVEWRGEFEADERFVNPSFKRTRHDGLWWTQVSGGARNVHFLATCGGDECDSADGKGGDNPGAIRVIVGP</sequence>
<reference evidence="1 2" key="1">
    <citation type="submission" date="2019-08" db="EMBL/GenBank/DDBJ databases">
        <authorList>
            <person name="Peeters C."/>
        </authorList>
    </citation>
    <scope>NUCLEOTIDE SEQUENCE [LARGE SCALE GENOMIC DNA]</scope>
    <source>
        <strain evidence="1 2">LMG 31117</strain>
    </source>
</reference>
<accession>A0A5E5AR90</accession>
<evidence type="ECO:0000313" key="1">
    <source>
        <dbReference type="EMBL" id="VVE75085.1"/>
    </source>
</evidence>
<dbReference type="AlphaFoldDB" id="A0A5E5AR90"/>